<proteinExistence type="predicted"/>
<reference evidence="2" key="1">
    <citation type="submission" date="2019-08" db="EMBL/GenBank/DDBJ databases">
        <authorList>
            <person name="Kucharzyk K."/>
            <person name="Murdoch R.W."/>
            <person name="Higgins S."/>
            <person name="Loffler F."/>
        </authorList>
    </citation>
    <scope>NUCLEOTIDE SEQUENCE</scope>
</reference>
<sequence>MVPLEIKNISSSIFNKQIIQVYNPNLNAITNLHFKIKNSNWNHQIDTIAPLSSIKISLPENYLSPKLNIKVDSDNNQMVDFSINNYRFYFGLIIIVSFVITLIGIGGIIFKRKHR</sequence>
<dbReference type="EMBL" id="VSSQ01049975">
    <property type="protein sequence ID" value="MPN04050.1"/>
    <property type="molecule type" value="Genomic_DNA"/>
</dbReference>
<keyword evidence="1" id="KW-0812">Transmembrane</keyword>
<comment type="caution">
    <text evidence="2">The sequence shown here is derived from an EMBL/GenBank/DDBJ whole genome shotgun (WGS) entry which is preliminary data.</text>
</comment>
<evidence type="ECO:0008006" key="3">
    <source>
        <dbReference type="Google" id="ProtNLM"/>
    </source>
</evidence>
<name>A0A645ERN7_9ZZZZ</name>
<evidence type="ECO:0000313" key="2">
    <source>
        <dbReference type="EMBL" id="MPN04050.1"/>
    </source>
</evidence>
<dbReference type="AlphaFoldDB" id="A0A645ERN7"/>
<accession>A0A645ERN7</accession>
<evidence type="ECO:0000256" key="1">
    <source>
        <dbReference type="SAM" id="Phobius"/>
    </source>
</evidence>
<feature type="transmembrane region" description="Helical" evidence="1">
    <location>
        <begin position="88"/>
        <end position="110"/>
    </location>
</feature>
<keyword evidence="1" id="KW-0472">Membrane</keyword>
<keyword evidence="1" id="KW-1133">Transmembrane helix</keyword>
<protein>
    <recommendedName>
        <fullName evidence="3">Alpha-galactosidase NEW3 domain-containing protein</fullName>
    </recommendedName>
</protein>
<organism evidence="2">
    <name type="scientific">bioreactor metagenome</name>
    <dbReference type="NCBI Taxonomy" id="1076179"/>
    <lineage>
        <taxon>unclassified sequences</taxon>
        <taxon>metagenomes</taxon>
        <taxon>ecological metagenomes</taxon>
    </lineage>
</organism>
<gene>
    <name evidence="2" type="ORF">SDC9_151286</name>
</gene>